<dbReference type="PANTHER" id="PTHR34223">
    <property type="entry name" value="OS11G0201299 PROTEIN"/>
    <property type="match status" value="1"/>
</dbReference>
<organism evidence="2 3">
    <name type="scientific">Dipteronia dyeriana</name>
    <dbReference type="NCBI Taxonomy" id="168575"/>
    <lineage>
        <taxon>Eukaryota</taxon>
        <taxon>Viridiplantae</taxon>
        <taxon>Streptophyta</taxon>
        <taxon>Embryophyta</taxon>
        <taxon>Tracheophyta</taxon>
        <taxon>Spermatophyta</taxon>
        <taxon>Magnoliopsida</taxon>
        <taxon>eudicotyledons</taxon>
        <taxon>Gunneridae</taxon>
        <taxon>Pentapetalae</taxon>
        <taxon>rosids</taxon>
        <taxon>malvids</taxon>
        <taxon>Sapindales</taxon>
        <taxon>Sapindaceae</taxon>
        <taxon>Hippocastanoideae</taxon>
        <taxon>Acereae</taxon>
        <taxon>Dipteronia</taxon>
    </lineage>
</organism>
<name>A0AAD9X3Z6_9ROSI</name>
<reference evidence="2" key="1">
    <citation type="journal article" date="2023" name="Plant J.">
        <title>Genome sequences and population genomics provide insights into the demographic history, inbreeding, and mutation load of two 'living fossil' tree species of Dipteronia.</title>
        <authorList>
            <person name="Feng Y."/>
            <person name="Comes H.P."/>
            <person name="Chen J."/>
            <person name="Zhu S."/>
            <person name="Lu R."/>
            <person name="Zhang X."/>
            <person name="Li P."/>
            <person name="Qiu J."/>
            <person name="Olsen K.M."/>
            <person name="Qiu Y."/>
        </authorList>
    </citation>
    <scope>NUCLEOTIDE SEQUENCE</scope>
    <source>
        <strain evidence="2">KIB01</strain>
    </source>
</reference>
<dbReference type="PANTHER" id="PTHR34223:SF51">
    <property type="entry name" value="OS06G0556300 PROTEIN"/>
    <property type="match status" value="1"/>
</dbReference>
<dbReference type="Gene3D" id="1.20.1280.50">
    <property type="match status" value="1"/>
</dbReference>
<dbReference type="InterPro" id="IPR001810">
    <property type="entry name" value="F-box_dom"/>
</dbReference>
<dbReference type="InterPro" id="IPR036047">
    <property type="entry name" value="F-box-like_dom_sf"/>
</dbReference>
<feature type="non-terminal residue" evidence="2">
    <location>
        <position position="62"/>
    </location>
</feature>
<gene>
    <name evidence="2" type="ORF">Ddye_012153</name>
</gene>
<sequence>MNHQPTKKKLWLGNQTDLDKDRLSNLPETLIYHILSLLEANDTIQTCVLSETWRYHWTNIHS</sequence>
<evidence type="ECO:0000259" key="1">
    <source>
        <dbReference type="Pfam" id="PF00646"/>
    </source>
</evidence>
<dbReference type="EMBL" id="JANJYI010000004">
    <property type="protein sequence ID" value="KAK2652297.1"/>
    <property type="molecule type" value="Genomic_DNA"/>
</dbReference>
<evidence type="ECO:0000313" key="2">
    <source>
        <dbReference type="EMBL" id="KAK2652297.1"/>
    </source>
</evidence>
<feature type="domain" description="F-box" evidence="1">
    <location>
        <begin position="23"/>
        <end position="59"/>
    </location>
</feature>
<keyword evidence="3" id="KW-1185">Reference proteome</keyword>
<evidence type="ECO:0000313" key="3">
    <source>
        <dbReference type="Proteomes" id="UP001280121"/>
    </source>
</evidence>
<dbReference type="AlphaFoldDB" id="A0AAD9X3Z6"/>
<dbReference type="Proteomes" id="UP001280121">
    <property type="component" value="Unassembled WGS sequence"/>
</dbReference>
<dbReference type="InterPro" id="IPR053197">
    <property type="entry name" value="F-box_SCFL_complex_component"/>
</dbReference>
<dbReference type="SUPFAM" id="SSF81383">
    <property type="entry name" value="F-box domain"/>
    <property type="match status" value="1"/>
</dbReference>
<proteinExistence type="predicted"/>
<accession>A0AAD9X3Z6</accession>
<dbReference type="Pfam" id="PF00646">
    <property type="entry name" value="F-box"/>
    <property type="match status" value="1"/>
</dbReference>
<protein>
    <recommendedName>
        <fullName evidence="1">F-box domain-containing protein</fullName>
    </recommendedName>
</protein>
<comment type="caution">
    <text evidence="2">The sequence shown here is derived from an EMBL/GenBank/DDBJ whole genome shotgun (WGS) entry which is preliminary data.</text>
</comment>